<evidence type="ECO:0000256" key="6">
    <source>
        <dbReference type="PROSITE-ProRule" id="PRU01024"/>
    </source>
</evidence>
<dbReference type="NCBIfam" id="TIGR00479">
    <property type="entry name" value="rumA"/>
    <property type="match status" value="1"/>
</dbReference>
<keyword evidence="2 6" id="KW-0489">Methyltransferase</keyword>
<dbReference type="Gene3D" id="3.40.50.150">
    <property type="entry name" value="Vaccinia Virus protein VP39"/>
    <property type="match status" value="1"/>
</dbReference>
<dbReference type="PROSITE" id="PS51687">
    <property type="entry name" value="SAM_MT_RNA_M5U"/>
    <property type="match status" value="1"/>
</dbReference>
<dbReference type="FunFam" id="2.40.50.1070:FF:000003">
    <property type="entry name" value="23S rRNA (Uracil-5-)-methyltransferase RumA"/>
    <property type="match status" value="1"/>
</dbReference>
<evidence type="ECO:0000256" key="4">
    <source>
        <dbReference type="ARBA" id="ARBA00022691"/>
    </source>
</evidence>
<keyword evidence="5" id="KW-0411">Iron-sulfur</keyword>
<accession>A0A2X4W7F5</accession>
<dbReference type="FunFam" id="3.40.50.150:FF:000009">
    <property type="entry name" value="23S rRNA (Uracil(1939)-C(5))-methyltransferase RlmD"/>
    <property type="match status" value="1"/>
</dbReference>
<dbReference type="STRING" id="1348624.GCA_001591545_00059"/>
<dbReference type="Gene3D" id="2.40.50.140">
    <property type="entry name" value="Nucleic acid-binding proteins"/>
    <property type="match status" value="1"/>
</dbReference>
<dbReference type="PANTHER" id="PTHR11061">
    <property type="entry name" value="RNA M5U METHYLTRANSFERASE"/>
    <property type="match status" value="1"/>
</dbReference>
<keyword evidence="1" id="KW-0479">Metal-binding</keyword>
<evidence type="ECO:0000256" key="7">
    <source>
        <dbReference type="PROSITE-ProRule" id="PRU10015"/>
    </source>
</evidence>
<proteinExistence type="inferred from homology"/>
<keyword evidence="1" id="KW-0408">Iron</keyword>
<comment type="similarity">
    <text evidence="6">Belongs to the class I-like SAM-binding methyltransferase superfamily. RNA M5U methyltransferase family.</text>
</comment>
<dbReference type="KEGG" id="blen:NCTC4824_00959"/>
<evidence type="ECO:0000256" key="3">
    <source>
        <dbReference type="ARBA" id="ARBA00022679"/>
    </source>
</evidence>
<evidence type="ECO:0000256" key="2">
    <source>
        <dbReference type="ARBA" id="ARBA00022603"/>
    </source>
</evidence>
<dbReference type="Proteomes" id="UP000249134">
    <property type="component" value="Chromosome 1"/>
</dbReference>
<protein>
    <submittedName>
        <fullName evidence="8">TrmA family RNA methyltransferase</fullName>
        <ecNumber evidence="8">2.1.1.189</ecNumber>
    </submittedName>
</protein>
<dbReference type="InterPro" id="IPR030391">
    <property type="entry name" value="MeTrfase_TrmA_CS"/>
</dbReference>
<dbReference type="InterPro" id="IPR030390">
    <property type="entry name" value="MeTrfase_TrmA_AS"/>
</dbReference>
<name>A0A2X4W7F5_LEDLE</name>
<organism evidence="8 9">
    <name type="scientific">Lederbergia lenta</name>
    <name type="common">Bacillus lentus</name>
    <dbReference type="NCBI Taxonomy" id="1467"/>
    <lineage>
        <taxon>Bacteria</taxon>
        <taxon>Bacillati</taxon>
        <taxon>Bacillota</taxon>
        <taxon>Bacilli</taxon>
        <taxon>Bacillales</taxon>
        <taxon>Bacillaceae</taxon>
        <taxon>Lederbergia</taxon>
    </lineage>
</organism>
<evidence type="ECO:0000313" key="9">
    <source>
        <dbReference type="Proteomes" id="UP000249134"/>
    </source>
</evidence>
<dbReference type="InterPro" id="IPR029063">
    <property type="entry name" value="SAM-dependent_MTases_sf"/>
</dbReference>
<reference evidence="8 9" key="1">
    <citation type="submission" date="2018-06" db="EMBL/GenBank/DDBJ databases">
        <authorList>
            <consortium name="Pathogen Informatics"/>
            <person name="Doyle S."/>
        </authorList>
    </citation>
    <scope>NUCLEOTIDE SEQUENCE [LARGE SCALE GENOMIC DNA]</scope>
    <source>
        <strain evidence="8 9">NCTC4824</strain>
    </source>
</reference>
<feature type="active site" evidence="7">
    <location>
        <position position="401"/>
    </location>
</feature>
<dbReference type="CDD" id="cd02440">
    <property type="entry name" value="AdoMet_MTases"/>
    <property type="match status" value="1"/>
</dbReference>
<keyword evidence="1" id="KW-0004">4Fe-4S</keyword>
<feature type="binding site" evidence="6">
    <location>
        <position position="374"/>
    </location>
    <ligand>
        <name>S-adenosyl-L-methionine</name>
        <dbReference type="ChEBI" id="CHEBI:59789"/>
    </ligand>
</feature>
<dbReference type="InterPro" id="IPR010280">
    <property type="entry name" value="U5_MeTrfase_fam"/>
</dbReference>
<dbReference type="Gene3D" id="2.40.50.1070">
    <property type="match status" value="1"/>
</dbReference>
<evidence type="ECO:0000313" key="8">
    <source>
        <dbReference type="EMBL" id="SQI53560.1"/>
    </source>
</evidence>
<feature type="active site" description="Nucleophile" evidence="6">
    <location>
        <position position="401"/>
    </location>
</feature>
<dbReference type="SUPFAM" id="SSF53335">
    <property type="entry name" value="S-adenosyl-L-methionine-dependent methyltransferases"/>
    <property type="match status" value="1"/>
</dbReference>
<dbReference type="PROSITE" id="PS01231">
    <property type="entry name" value="TRMA_2"/>
    <property type="match status" value="1"/>
</dbReference>
<feature type="binding site" evidence="6">
    <location>
        <position position="326"/>
    </location>
    <ligand>
        <name>S-adenosyl-L-methionine</name>
        <dbReference type="ChEBI" id="CHEBI:59789"/>
    </ligand>
</feature>
<feature type="binding site" evidence="6">
    <location>
        <position position="276"/>
    </location>
    <ligand>
        <name>S-adenosyl-L-methionine</name>
        <dbReference type="ChEBI" id="CHEBI:59789"/>
    </ligand>
</feature>
<evidence type="ECO:0000256" key="5">
    <source>
        <dbReference type="ARBA" id="ARBA00023014"/>
    </source>
</evidence>
<dbReference type="EMBL" id="LS483476">
    <property type="protein sequence ID" value="SQI53560.1"/>
    <property type="molecule type" value="Genomic_DNA"/>
</dbReference>
<keyword evidence="3 6" id="KW-0808">Transferase</keyword>
<dbReference type="GO" id="GO:0051539">
    <property type="term" value="F:4 iron, 4 sulfur cluster binding"/>
    <property type="evidence" value="ECO:0007669"/>
    <property type="project" value="UniProtKB-KW"/>
</dbReference>
<keyword evidence="9" id="KW-1185">Reference proteome</keyword>
<dbReference type="Pfam" id="PF05958">
    <property type="entry name" value="tRNA_U5-meth_tr"/>
    <property type="match status" value="1"/>
</dbReference>
<gene>
    <name evidence="8" type="primary">rlmCD</name>
    <name evidence="8" type="ORF">NCTC4824_00959</name>
</gene>
<feature type="binding site" evidence="6">
    <location>
        <position position="305"/>
    </location>
    <ligand>
        <name>S-adenosyl-L-methionine</name>
        <dbReference type="ChEBI" id="CHEBI:59789"/>
    </ligand>
</feature>
<dbReference type="RefSeq" id="WP_082788529.1">
    <property type="nucleotide sequence ID" value="NZ_CBCSGM010000001.1"/>
</dbReference>
<dbReference type="PROSITE" id="PS01230">
    <property type="entry name" value="TRMA_1"/>
    <property type="match status" value="1"/>
</dbReference>
<dbReference type="AlphaFoldDB" id="A0A2X4W7F5"/>
<keyword evidence="4 6" id="KW-0949">S-adenosyl-L-methionine</keyword>
<dbReference type="InterPro" id="IPR012340">
    <property type="entry name" value="NA-bd_OB-fold"/>
</dbReference>
<dbReference type="GO" id="GO:0070475">
    <property type="term" value="P:rRNA base methylation"/>
    <property type="evidence" value="ECO:0007669"/>
    <property type="project" value="TreeGrafter"/>
</dbReference>
<sequence>MNKGKLKVKCTGLHESGKGIVNIKGKDYLVSNLLEGETAIVEIIKTRHKTFVNVVKIEKESKHRVKPECSYYSKCGGCQLQHMSHEAQDRFKQRLVEDLLKSYGKVNDILPMKEPYYYRNKVHSTFAYDKKRKIISGIYQEDSHNVIDIDECMIHDRKADEIIDTIKEFMKSFKMQPFDEDTGRGFLRHILIKRGFATNQVMVVLVTSTKIFPGKNNFIKALVKAHPEISTIIMNINKRRTSVVLGNEEIVLFGKGYIEDILCGVKFQISAKSFYQVNPIQTEILYNKGIEMAKLKGDETVIDAYCGIGTISLIVSDKVKKVIGVELNKDAVKDAIKNAKNNNIKNAYFYNDDAGDFMVKLANENKKMDLVIMDPPRAGSDEKFLSSLVKLSPQKVIYVSCNPVTLKRDLKYLTEKGYKVKEIQPVDMFPQTAHVECVVLLEKR</sequence>
<evidence type="ECO:0000256" key="1">
    <source>
        <dbReference type="ARBA" id="ARBA00022485"/>
    </source>
</evidence>
<dbReference type="PANTHER" id="PTHR11061:SF30">
    <property type="entry name" value="TRNA (URACIL(54)-C(5))-METHYLTRANSFERASE"/>
    <property type="match status" value="1"/>
</dbReference>
<dbReference type="GO" id="GO:0070041">
    <property type="term" value="F:rRNA (uridine-C5-)-methyltransferase activity"/>
    <property type="evidence" value="ECO:0007669"/>
    <property type="project" value="TreeGrafter"/>
</dbReference>
<dbReference type="EC" id="2.1.1.189" evidence="8"/>